<evidence type="ECO:0000256" key="1">
    <source>
        <dbReference type="SAM" id="Phobius"/>
    </source>
</evidence>
<evidence type="ECO:0000259" key="2">
    <source>
        <dbReference type="Pfam" id="PF20151"/>
    </source>
</evidence>
<feature type="transmembrane region" description="Helical" evidence="1">
    <location>
        <begin position="95"/>
        <end position="113"/>
    </location>
</feature>
<evidence type="ECO:0000313" key="4">
    <source>
        <dbReference type="Proteomes" id="UP000053820"/>
    </source>
</evidence>
<dbReference type="Proteomes" id="UP000053820">
    <property type="component" value="Unassembled WGS sequence"/>
</dbReference>
<organism evidence="3 4">
    <name type="scientific">Hydnomerulius pinastri MD-312</name>
    <dbReference type="NCBI Taxonomy" id="994086"/>
    <lineage>
        <taxon>Eukaryota</taxon>
        <taxon>Fungi</taxon>
        <taxon>Dikarya</taxon>
        <taxon>Basidiomycota</taxon>
        <taxon>Agaricomycotina</taxon>
        <taxon>Agaricomycetes</taxon>
        <taxon>Agaricomycetidae</taxon>
        <taxon>Boletales</taxon>
        <taxon>Boletales incertae sedis</taxon>
        <taxon>Leucogyrophana</taxon>
    </lineage>
</organism>
<keyword evidence="1" id="KW-0472">Membrane</keyword>
<accession>A0A0C9W9U2</accession>
<feature type="transmembrane region" description="Helical" evidence="1">
    <location>
        <begin position="52"/>
        <end position="75"/>
    </location>
</feature>
<dbReference type="OrthoDB" id="3349377at2759"/>
<keyword evidence="1" id="KW-1133">Transmembrane helix</keyword>
<reference evidence="3 4" key="1">
    <citation type="submission" date="2014-04" db="EMBL/GenBank/DDBJ databases">
        <title>Evolutionary Origins and Diversification of the Mycorrhizal Mutualists.</title>
        <authorList>
            <consortium name="DOE Joint Genome Institute"/>
            <consortium name="Mycorrhizal Genomics Consortium"/>
            <person name="Kohler A."/>
            <person name="Kuo A."/>
            <person name="Nagy L.G."/>
            <person name="Floudas D."/>
            <person name="Copeland A."/>
            <person name="Barry K.W."/>
            <person name="Cichocki N."/>
            <person name="Veneault-Fourrey C."/>
            <person name="LaButti K."/>
            <person name="Lindquist E.A."/>
            <person name="Lipzen A."/>
            <person name="Lundell T."/>
            <person name="Morin E."/>
            <person name="Murat C."/>
            <person name="Riley R."/>
            <person name="Ohm R."/>
            <person name="Sun H."/>
            <person name="Tunlid A."/>
            <person name="Henrissat B."/>
            <person name="Grigoriev I.V."/>
            <person name="Hibbett D.S."/>
            <person name="Martin F."/>
        </authorList>
    </citation>
    <scope>NUCLEOTIDE SEQUENCE [LARGE SCALE GENOMIC DNA]</scope>
    <source>
        <strain evidence="3 4">MD-312</strain>
    </source>
</reference>
<dbReference type="EMBL" id="KN839882">
    <property type="protein sequence ID" value="KIJ59732.1"/>
    <property type="molecule type" value="Genomic_DNA"/>
</dbReference>
<protein>
    <submittedName>
        <fullName evidence="3">Unplaced genomic scaffold scaffold_48, whole genome shotgun sequence</fullName>
    </submittedName>
</protein>
<feature type="domain" description="DUF6533" evidence="2">
    <location>
        <begin position="17"/>
        <end position="61"/>
    </location>
</feature>
<gene>
    <name evidence="3" type="ORF">HYDPIDRAFT_118238</name>
</gene>
<dbReference type="HOGENOM" id="CLU_035509_15_1_1"/>
<name>A0A0C9W9U2_9AGAM</name>
<dbReference type="AlphaFoldDB" id="A0A0C9W9U2"/>
<keyword evidence="1" id="KW-0812">Transmembrane</keyword>
<dbReference type="InterPro" id="IPR045340">
    <property type="entry name" value="DUF6533"/>
</dbReference>
<feature type="transmembrane region" description="Helical" evidence="1">
    <location>
        <begin position="120"/>
        <end position="142"/>
    </location>
</feature>
<proteinExistence type="predicted"/>
<keyword evidence="4" id="KW-1185">Reference proteome</keyword>
<feature type="transmembrane region" description="Helical" evidence="1">
    <location>
        <begin position="172"/>
        <end position="195"/>
    </location>
</feature>
<evidence type="ECO:0000313" key="3">
    <source>
        <dbReference type="EMBL" id="KIJ59732.1"/>
    </source>
</evidence>
<sequence length="301" mass="34224">MAASLQTALQGLQFTDYCSVATITTISYDYLLTFGREVELVWRRPWSLMSSLYVIIRYLGVVLAITDAIWGSIIYMPELVRLCIDTFKFTNWGSYAYMLALEATMILRIFAMYNQSRRLLYFLLGLFFPVVVVELVLTVLYFGPRNGMYVTDIPLPGMQICSGNFSLSPLLYVYFSIPGIVFDGILALFAVARLVQHTIDMKRDLGGWKMNVCMRMLARDSILYFMGNLIYRSFNLIPLTNLPPLYKTLAQAFCSIEPFVLPPRLVISFREYHAQIVSDSDAGSPIESMVFRPGDPNGNND</sequence>
<dbReference type="Pfam" id="PF20151">
    <property type="entry name" value="DUF6533"/>
    <property type="match status" value="1"/>
</dbReference>